<dbReference type="PANTHER" id="PTHR35563">
    <property type="entry name" value="BARREL METAL-DEPENDENT HYDROLASE, PUTATIVE (AFU_ORTHOLOGUE AFUA_1G16240)-RELATED"/>
    <property type="match status" value="1"/>
</dbReference>
<keyword evidence="3" id="KW-1185">Reference proteome</keyword>
<evidence type="ECO:0000313" key="2">
    <source>
        <dbReference type="EMBL" id="GGC91113.1"/>
    </source>
</evidence>
<dbReference type="Proteomes" id="UP000637002">
    <property type="component" value="Unassembled WGS sequence"/>
</dbReference>
<comment type="caution">
    <text evidence="2">The sequence shown here is derived from an EMBL/GenBank/DDBJ whole genome shotgun (WGS) entry which is preliminary data.</text>
</comment>
<dbReference type="RefSeq" id="WP_188612469.1">
    <property type="nucleotide sequence ID" value="NZ_BMGG01000011.1"/>
</dbReference>
<protein>
    <submittedName>
        <fullName evidence="2">Hydrolase</fullName>
    </submittedName>
</protein>
<dbReference type="GO" id="GO:0016787">
    <property type="term" value="F:hydrolase activity"/>
    <property type="evidence" value="ECO:0007669"/>
    <property type="project" value="UniProtKB-KW"/>
</dbReference>
<dbReference type="InterPro" id="IPR032466">
    <property type="entry name" value="Metal_Hydrolase"/>
</dbReference>
<feature type="domain" description="Amidohydrolase-related" evidence="1">
    <location>
        <begin position="32"/>
        <end position="294"/>
    </location>
</feature>
<dbReference type="SUPFAM" id="SSF51556">
    <property type="entry name" value="Metallo-dependent hydrolases"/>
    <property type="match status" value="1"/>
</dbReference>
<evidence type="ECO:0000313" key="3">
    <source>
        <dbReference type="Proteomes" id="UP000637002"/>
    </source>
</evidence>
<dbReference type="InterPro" id="IPR006680">
    <property type="entry name" value="Amidohydro-rel"/>
</dbReference>
<dbReference type="Gene3D" id="3.20.20.140">
    <property type="entry name" value="Metal-dependent hydrolases"/>
    <property type="match status" value="1"/>
</dbReference>
<dbReference type="Pfam" id="PF04909">
    <property type="entry name" value="Amidohydro_2"/>
    <property type="match status" value="1"/>
</dbReference>
<accession>A0A916UX61</accession>
<organism evidence="2 3">
    <name type="scientific">Chelatococcus reniformis</name>
    <dbReference type="NCBI Taxonomy" id="1494448"/>
    <lineage>
        <taxon>Bacteria</taxon>
        <taxon>Pseudomonadati</taxon>
        <taxon>Pseudomonadota</taxon>
        <taxon>Alphaproteobacteria</taxon>
        <taxon>Hyphomicrobiales</taxon>
        <taxon>Chelatococcaceae</taxon>
        <taxon>Chelatococcus</taxon>
    </lineage>
</organism>
<name>A0A916UX61_9HYPH</name>
<dbReference type="AlphaFoldDB" id="A0A916UX61"/>
<dbReference type="EMBL" id="BMGG01000011">
    <property type="protein sequence ID" value="GGC91113.1"/>
    <property type="molecule type" value="Genomic_DNA"/>
</dbReference>
<proteinExistence type="predicted"/>
<dbReference type="PANTHER" id="PTHR35563:SF2">
    <property type="entry name" value="BARREL METAL-DEPENDENT HYDROLASE, PUTATIVE (AFU_ORTHOLOGUE AFUA_1G16240)-RELATED"/>
    <property type="match status" value="1"/>
</dbReference>
<dbReference type="InterPro" id="IPR052358">
    <property type="entry name" value="Aro_Compnd_Degr_Hydrolases"/>
</dbReference>
<gene>
    <name evidence="2" type="ORF">GCM10010994_56120</name>
</gene>
<keyword evidence="2" id="KW-0378">Hydrolase</keyword>
<evidence type="ECO:0000259" key="1">
    <source>
        <dbReference type="Pfam" id="PF04909"/>
    </source>
</evidence>
<sequence>MFHYDGTIRDCLPPRRASPPRRLQVPPGAWETHAHVIGVPPDHPLVPDRHFTAPAAPPADFIAMLDRVGLAYGVLVQVSAHGTDNRLLLEALRRYPDRLRGVAVVDAATPDAVIAELKDAGVTGIRILDIVGGGVGMRSLEALADRCAELGWHIQVAVKGPSYSELEPRLARLRVPFIIDHMGWCPAPAGIAQPDFQAVLRLVRDTGCYVKLSGGFRLSGEPKPFRDTYAFARALIAAAPDRMVWGSDWPHVGLYDAEERPDVGELLDGLADYTSDPGMQRRILVDNPARFYGLPHG</sequence>
<reference evidence="2" key="2">
    <citation type="submission" date="2020-09" db="EMBL/GenBank/DDBJ databases">
        <authorList>
            <person name="Sun Q."/>
            <person name="Zhou Y."/>
        </authorList>
    </citation>
    <scope>NUCLEOTIDE SEQUENCE</scope>
    <source>
        <strain evidence="2">CGMCC 1.12919</strain>
    </source>
</reference>
<reference evidence="2" key="1">
    <citation type="journal article" date="2014" name="Int. J. Syst. Evol. Microbiol.">
        <title>Complete genome sequence of Corynebacterium casei LMG S-19264T (=DSM 44701T), isolated from a smear-ripened cheese.</title>
        <authorList>
            <consortium name="US DOE Joint Genome Institute (JGI-PGF)"/>
            <person name="Walter F."/>
            <person name="Albersmeier A."/>
            <person name="Kalinowski J."/>
            <person name="Ruckert C."/>
        </authorList>
    </citation>
    <scope>NUCLEOTIDE SEQUENCE</scope>
    <source>
        <strain evidence="2">CGMCC 1.12919</strain>
    </source>
</reference>